<comment type="similarity">
    <text evidence="1">Belongs to the short-chain dehydrogenases/reductases (SDR) family.</text>
</comment>
<protein>
    <submittedName>
        <fullName evidence="3">SDR family NAD(P)-dependent oxidoreductase</fullName>
    </submittedName>
</protein>
<name>A0ABP7L2J3_9MICO</name>
<dbReference type="EMBL" id="BAABCN010000015">
    <property type="protein sequence ID" value="GAA3891628.1"/>
    <property type="molecule type" value="Genomic_DNA"/>
</dbReference>
<keyword evidence="4" id="KW-1185">Reference proteome</keyword>
<comment type="caution">
    <text evidence="3">The sequence shown here is derived from an EMBL/GenBank/DDBJ whole genome shotgun (WGS) entry which is preliminary data.</text>
</comment>
<gene>
    <name evidence="3" type="ORF">GCM10022381_36860</name>
</gene>
<organism evidence="3 4">
    <name type="scientific">Leifsonia kafniensis</name>
    <dbReference type="NCBI Taxonomy" id="475957"/>
    <lineage>
        <taxon>Bacteria</taxon>
        <taxon>Bacillati</taxon>
        <taxon>Actinomycetota</taxon>
        <taxon>Actinomycetes</taxon>
        <taxon>Micrococcales</taxon>
        <taxon>Microbacteriaceae</taxon>
        <taxon>Leifsonia</taxon>
    </lineage>
</organism>
<reference evidence="4" key="1">
    <citation type="journal article" date="2019" name="Int. J. Syst. Evol. Microbiol.">
        <title>The Global Catalogue of Microorganisms (GCM) 10K type strain sequencing project: providing services to taxonomists for standard genome sequencing and annotation.</title>
        <authorList>
            <consortium name="The Broad Institute Genomics Platform"/>
            <consortium name="The Broad Institute Genome Sequencing Center for Infectious Disease"/>
            <person name="Wu L."/>
            <person name="Ma J."/>
        </authorList>
    </citation>
    <scope>NUCLEOTIDE SEQUENCE [LARGE SCALE GENOMIC DNA]</scope>
    <source>
        <strain evidence="4">JCM 17021</strain>
    </source>
</reference>
<dbReference type="PRINTS" id="PR00080">
    <property type="entry name" value="SDRFAMILY"/>
</dbReference>
<evidence type="ECO:0000313" key="3">
    <source>
        <dbReference type="EMBL" id="GAA3891628.1"/>
    </source>
</evidence>
<evidence type="ECO:0000313" key="4">
    <source>
        <dbReference type="Proteomes" id="UP001501803"/>
    </source>
</evidence>
<dbReference type="PANTHER" id="PTHR43008">
    <property type="entry name" value="BENZIL REDUCTASE"/>
    <property type="match status" value="1"/>
</dbReference>
<evidence type="ECO:0000256" key="2">
    <source>
        <dbReference type="ARBA" id="ARBA00023002"/>
    </source>
</evidence>
<sequence>MFAYEHCAYTDGMSTIEPLLAGRRAVITGGARGLGYAMAKAIAASGASIALLDRLDTVESAAARLADETGADAIGVNVDVTDEASVESAFDAVTARFGTADILVNSAGMTLGAPAIDTEVADWNRLFEVNVAGTFLTSRTFARAFVAANAGLPGAERGVASIVNVSSMSAFAVNIPQTQAAYNTSKAAVSMLTSSLAIEWLPLGIRVNAIAPGYFASDMTRDFVAENPDMAEAWISKIPSGRMGQPDELGDLVVYLASERSAYVVGQSFRIDGGYTVV</sequence>
<dbReference type="InterPro" id="IPR020904">
    <property type="entry name" value="Sc_DH/Rdtase_CS"/>
</dbReference>
<dbReference type="PROSITE" id="PS00061">
    <property type="entry name" value="ADH_SHORT"/>
    <property type="match status" value="1"/>
</dbReference>
<dbReference type="PANTHER" id="PTHR43008:SF4">
    <property type="entry name" value="CHAIN DEHYDROGENASE, PUTATIVE (AFU_ORTHOLOGUE AFUA_4G08710)-RELATED"/>
    <property type="match status" value="1"/>
</dbReference>
<accession>A0ABP7L2J3</accession>
<evidence type="ECO:0000256" key="1">
    <source>
        <dbReference type="ARBA" id="ARBA00006484"/>
    </source>
</evidence>
<proteinExistence type="inferred from homology"/>
<dbReference type="InterPro" id="IPR002347">
    <property type="entry name" value="SDR_fam"/>
</dbReference>
<dbReference type="Proteomes" id="UP001501803">
    <property type="component" value="Unassembled WGS sequence"/>
</dbReference>
<dbReference type="InterPro" id="IPR036291">
    <property type="entry name" value="NAD(P)-bd_dom_sf"/>
</dbReference>
<dbReference type="PRINTS" id="PR00081">
    <property type="entry name" value="GDHRDH"/>
</dbReference>
<keyword evidence="2" id="KW-0560">Oxidoreductase</keyword>
<dbReference type="Pfam" id="PF13561">
    <property type="entry name" value="adh_short_C2"/>
    <property type="match status" value="1"/>
</dbReference>
<dbReference type="SUPFAM" id="SSF51735">
    <property type="entry name" value="NAD(P)-binding Rossmann-fold domains"/>
    <property type="match status" value="1"/>
</dbReference>
<dbReference type="Gene3D" id="3.40.50.720">
    <property type="entry name" value="NAD(P)-binding Rossmann-like Domain"/>
    <property type="match status" value="1"/>
</dbReference>